<reference evidence="1 2" key="1">
    <citation type="journal article" date="2015" name="Genome Announc.">
        <title>Expanding the biotechnology potential of lactobacilli through comparative genomics of 213 strains and associated genera.</title>
        <authorList>
            <person name="Sun Z."/>
            <person name="Harris H.M."/>
            <person name="McCann A."/>
            <person name="Guo C."/>
            <person name="Argimon S."/>
            <person name="Zhang W."/>
            <person name="Yang X."/>
            <person name="Jeffery I.B."/>
            <person name="Cooney J.C."/>
            <person name="Kagawa T.F."/>
            <person name="Liu W."/>
            <person name="Song Y."/>
            <person name="Salvetti E."/>
            <person name="Wrobel A."/>
            <person name="Rasinkangas P."/>
            <person name="Parkhill J."/>
            <person name="Rea M.C."/>
            <person name="O'Sullivan O."/>
            <person name="Ritari J."/>
            <person name="Douillard F.P."/>
            <person name="Paul Ross R."/>
            <person name="Yang R."/>
            <person name="Briner A.E."/>
            <person name="Felis G.E."/>
            <person name="de Vos W.M."/>
            <person name="Barrangou R."/>
            <person name="Klaenhammer T.R."/>
            <person name="Caufield P.W."/>
            <person name="Cui Y."/>
            <person name="Zhang H."/>
            <person name="O'Toole P.W."/>
        </authorList>
    </citation>
    <scope>NUCLEOTIDE SEQUENCE [LARGE SCALE GENOMIC DNA]</scope>
    <source>
        <strain evidence="1 2">DSM 17896</strain>
    </source>
</reference>
<dbReference type="AlphaFoldDB" id="A0A0R2I2I8"/>
<gene>
    <name evidence="1" type="ORF">IV45_GL001232</name>
</gene>
<comment type="caution">
    <text evidence="1">The sequence shown here is derived from an EMBL/GenBank/DDBJ whole genome shotgun (WGS) entry which is preliminary data.</text>
</comment>
<evidence type="ECO:0000313" key="1">
    <source>
        <dbReference type="EMBL" id="KRN59487.1"/>
    </source>
</evidence>
<dbReference type="EMBL" id="JQBW01000004">
    <property type="protein sequence ID" value="KRN59487.1"/>
    <property type="molecule type" value="Genomic_DNA"/>
</dbReference>
<dbReference type="Proteomes" id="UP000050934">
    <property type="component" value="Unassembled WGS sequence"/>
</dbReference>
<accession>A0A0R2I2I8</accession>
<evidence type="ECO:0000313" key="2">
    <source>
        <dbReference type="Proteomes" id="UP000050934"/>
    </source>
</evidence>
<name>A0A0R2I2I8_9LACO</name>
<protein>
    <submittedName>
        <fullName evidence="1">Uncharacterized protein</fullName>
    </submittedName>
</protein>
<sequence length="116" mass="12691">MIAAGIKATKDAVYRNMVASDLIDENGNPTQKAIDEGLIEVAGDDLIKQFKATNPVISSIPNQHFKVQNGRVLMDCYAVKAAATTVLNDPTATPEQHDSAQHLLDQVNNLDHNEWH</sequence>
<dbReference type="PATRIC" id="fig|396268.3.peg.1245"/>
<proteinExistence type="predicted"/>
<organism evidence="1 2">
    <name type="scientific">Limosilactobacillus secaliphilus</name>
    <dbReference type="NCBI Taxonomy" id="396268"/>
    <lineage>
        <taxon>Bacteria</taxon>
        <taxon>Bacillati</taxon>
        <taxon>Bacillota</taxon>
        <taxon>Bacilli</taxon>
        <taxon>Lactobacillales</taxon>
        <taxon>Lactobacillaceae</taxon>
        <taxon>Limosilactobacillus</taxon>
    </lineage>
</organism>
<keyword evidence="2" id="KW-1185">Reference proteome</keyword>